<accession>A0ABT4TLC7</accession>
<dbReference type="PIRSF" id="PIRSF020623">
    <property type="entry name" value="PaaX"/>
    <property type="match status" value="1"/>
</dbReference>
<dbReference type="InterPro" id="IPR013225">
    <property type="entry name" value="PaaX_C"/>
</dbReference>
<evidence type="ECO:0000313" key="6">
    <source>
        <dbReference type="Proteomes" id="UP001165685"/>
    </source>
</evidence>
<evidence type="ECO:0000313" key="5">
    <source>
        <dbReference type="EMBL" id="MDA2805511.1"/>
    </source>
</evidence>
<dbReference type="PANTHER" id="PTHR30319">
    <property type="entry name" value="PHENYLACETIC ACID REGULATOR-RELATED TRANSCRIPTIONAL REPRESSOR"/>
    <property type="match status" value="1"/>
</dbReference>
<feature type="domain" description="Transcriptional repressor PaaX-like C-terminal" evidence="3">
    <location>
        <begin position="195"/>
        <end position="299"/>
    </location>
</feature>
<feature type="region of interest" description="Disordered" evidence="1">
    <location>
        <begin position="1"/>
        <end position="21"/>
    </location>
</feature>
<dbReference type="InterPro" id="IPR011965">
    <property type="entry name" value="PaaX_trns_reg"/>
</dbReference>
<dbReference type="Pfam" id="PF08223">
    <property type="entry name" value="PaaX_C"/>
    <property type="match status" value="1"/>
</dbReference>
<dbReference type="PANTHER" id="PTHR30319:SF1">
    <property type="entry name" value="TRANSCRIPTIONAL REPRESSOR PAAX"/>
    <property type="match status" value="1"/>
</dbReference>
<feature type="domain" description="Transcriptional repressor PaaX-like N-terminal" evidence="2">
    <location>
        <begin position="24"/>
        <end position="93"/>
    </location>
</feature>
<dbReference type="InterPro" id="IPR036388">
    <property type="entry name" value="WH-like_DNA-bd_sf"/>
</dbReference>
<sequence length="348" mass="37133">MTTPSNAAGGGWAPRTGGERRNRRPRSLIVSFFGAHGRRIGGWVSVSGLIGLMGGLDVDPPAVRSAVSRLKRRGLLEAERRGGAAGYRLSEEGVRILADGDRRIFDRRPADLADGWVLVVFSIPESERGKRHLLRTRLAWLGFGATAAGVWIAPAHLAGEARRALGELGVSEYAQLFSGHRIGFGELSDAVADWWDLDALQEMYQGFLDEFEPVLARWRAVLHSGHGGAAHERPQERAADAPSAFADHLRAVDAWRRMPFLDPGLPPEVLPAEWSGVRAGRVFTDLHALLREPALRHVEDVAGPFPDPAVPGAAPSGSGQPEPAAGSPEGPDGASSGTTAMPTSSTLA</sequence>
<evidence type="ECO:0008006" key="7">
    <source>
        <dbReference type="Google" id="ProtNLM"/>
    </source>
</evidence>
<dbReference type="Gene3D" id="1.20.58.1460">
    <property type="match status" value="1"/>
</dbReference>
<feature type="domain" description="Transcriptional repressor PaaX-like central Cas2-like" evidence="4">
    <location>
        <begin position="112"/>
        <end position="188"/>
    </location>
</feature>
<proteinExistence type="predicted"/>
<dbReference type="Gene3D" id="3.30.70.2650">
    <property type="match status" value="1"/>
</dbReference>
<keyword evidence="6" id="KW-1185">Reference proteome</keyword>
<gene>
    <name evidence="5" type="ORF">O4U47_13395</name>
</gene>
<comment type="caution">
    <text evidence="5">The sequence shown here is derived from an EMBL/GenBank/DDBJ whole genome shotgun (WGS) entry which is preliminary data.</text>
</comment>
<reference evidence="5" key="1">
    <citation type="submission" date="2023-01" db="EMBL/GenBank/DDBJ databases">
        <title>Draft genome sequence of Nocardiopsis sp. LSu2-4 isolated from halophytes.</title>
        <authorList>
            <person name="Duangmal K."/>
            <person name="Chantavorakit T."/>
        </authorList>
    </citation>
    <scope>NUCLEOTIDE SEQUENCE</scope>
    <source>
        <strain evidence="5">LSu2-4</strain>
    </source>
</reference>
<dbReference type="InterPro" id="IPR048846">
    <property type="entry name" value="PaaX-like_central"/>
</dbReference>
<dbReference type="RefSeq" id="WP_270678167.1">
    <property type="nucleotide sequence ID" value="NZ_JAQFWP010000022.1"/>
</dbReference>
<evidence type="ECO:0000259" key="3">
    <source>
        <dbReference type="Pfam" id="PF08223"/>
    </source>
</evidence>
<dbReference type="Proteomes" id="UP001165685">
    <property type="component" value="Unassembled WGS sequence"/>
</dbReference>
<dbReference type="Pfam" id="PF20803">
    <property type="entry name" value="PaaX_M"/>
    <property type="match status" value="1"/>
</dbReference>
<dbReference type="InterPro" id="IPR036390">
    <property type="entry name" value="WH_DNA-bd_sf"/>
</dbReference>
<evidence type="ECO:0000259" key="4">
    <source>
        <dbReference type="Pfam" id="PF20803"/>
    </source>
</evidence>
<organism evidence="5 6">
    <name type="scientific">Nocardiopsis suaedae</name>
    <dbReference type="NCBI Taxonomy" id="3018444"/>
    <lineage>
        <taxon>Bacteria</taxon>
        <taxon>Bacillati</taxon>
        <taxon>Actinomycetota</taxon>
        <taxon>Actinomycetes</taxon>
        <taxon>Streptosporangiales</taxon>
        <taxon>Nocardiopsidaceae</taxon>
        <taxon>Nocardiopsis</taxon>
    </lineage>
</organism>
<dbReference type="InterPro" id="IPR012906">
    <property type="entry name" value="PaaX-like_N"/>
</dbReference>
<protein>
    <recommendedName>
        <fullName evidence="7">PaaX family transcriptional regulator</fullName>
    </recommendedName>
</protein>
<evidence type="ECO:0000259" key="2">
    <source>
        <dbReference type="Pfam" id="PF07848"/>
    </source>
</evidence>
<name>A0ABT4TLC7_9ACTN</name>
<dbReference type="SUPFAM" id="SSF46785">
    <property type="entry name" value="Winged helix' DNA-binding domain"/>
    <property type="match status" value="1"/>
</dbReference>
<feature type="compositionally biased region" description="Polar residues" evidence="1">
    <location>
        <begin position="335"/>
        <end position="348"/>
    </location>
</feature>
<dbReference type="EMBL" id="JAQFWP010000022">
    <property type="protein sequence ID" value="MDA2805511.1"/>
    <property type="molecule type" value="Genomic_DNA"/>
</dbReference>
<evidence type="ECO:0000256" key="1">
    <source>
        <dbReference type="SAM" id="MobiDB-lite"/>
    </source>
</evidence>
<feature type="region of interest" description="Disordered" evidence="1">
    <location>
        <begin position="300"/>
        <end position="348"/>
    </location>
</feature>
<dbReference type="Pfam" id="PF07848">
    <property type="entry name" value="PaaX"/>
    <property type="match status" value="1"/>
</dbReference>
<dbReference type="Gene3D" id="1.10.10.10">
    <property type="entry name" value="Winged helix-like DNA-binding domain superfamily/Winged helix DNA-binding domain"/>
    <property type="match status" value="1"/>
</dbReference>